<keyword evidence="6" id="KW-1133">Transmembrane helix</keyword>
<evidence type="ECO:0000256" key="2">
    <source>
        <dbReference type="ARBA" id="ARBA00004496"/>
    </source>
</evidence>
<dbReference type="Pfam" id="PF05345">
    <property type="entry name" value="He_PIG"/>
    <property type="match status" value="3"/>
</dbReference>
<evidence type="ECO:0000256" key="4">
    <source>
        <dbReference type="ARBA" id="ARBA00023069"/>
    </source>
</evidence>
<keyword evidence="3" id="KW-0963">Cytoplasm</keyword>
<dbReference type="InterPro" id="IPR015919">
    <property type="entry name" value="Cadherin-like_sf"/>
</dbReference>
<evidence type="ECO:0000256" key="6">
    <source>
        <dbReference type="SAM" id="Phobius"/>
    </source>
</evidence>
<keyword evidence="5" id="KW-0966">Cell projection</keyword>
<evidence type="ECO:0000313" key="9">
    <source>
        <dbReference type="EMBL" id="TGU70649.1"/>
    </source>
</evidence>
<evidence type="ECO:0000256" key="5">
    <source>
        <dbReference type="ARBA" id="ARBA00023273"/>
    </source>
</evidence>
<evidence type="ECO:0000256" key="3">
    <source>
        <dbReference type="ARBA" id="ARBA00022490"/>
    </source>
</evidence>
<keyword evidence="4" id="KW-0969">Cilium</keyword>
<keyword evidence="6" id="KW-0472">Membrane</keyword>
<dbReference type="NCBIfam" id="NF041766">
    <property type="entry name" value="choice_anch_U"/>
    <property type="match status" value="1"/>
</dbReference>
<feature type="signal peptide" evidence="7">
    <location>
        <begin position="1"/>
        <end position="24"/>
    </location>
</feature>
<dbReference type="NCBIfam" id="NF041770">
    <property type="entry name" value="CFI_box_CTERM"/>
    <property type="match status" value="1"/>
</dbReference>
<dbReference type="InterPro" id="IPR013783">
    <property type="entry name" value="Ig-like_fold"/>
</dbReference>
<sequence length="1385" mass="144686">MNLSKKICWALLMLFCAVMLSCSGDGGTGATTAAGGKKSAKVLTSDFQVTSDPTDQSQPAIAYDTVNHNRYLSVFVDSRNGQQIYGAISVGSDSPGQGLPGNVTSLAANPVNFAITNITGNKSQPKVAFYHDPNVESNSMYLVVWTDSRAGYGQIYGQFVSMTGTLLGSNFQISPHVANVDINQNDPDLIYNEVTGKFVVAWVDTSTFDTTANPNNDVTYTAVGAQNSITIRHIPLPYADNNIVRTIEVDPNYTTHATGNLQHVSASVRVGGIVDTGSAIIDTWKVQLNESHPRIAYSPITGEIFTSWSGSTSTVTLTIIYSTSTTTTPPLITTAIYKSSVFTSINDDDAATKVKLRRNQGLGFINDFSFGTAGFPATNPSVSVDPNTNRLLLAWEDNNGGTETGKNIVGQLVDLSGFTAYGDPIQISNAVGDQTAPVAAFDNVNQRFFVAWEDARNQSANLSNIDLYSQFVDPQGNLSGGNSIVTVATGNQLSPAVAFGDVNFRKFMVVWKDGRALSNSDIFAQLLEFSSAPQLTITDTKDVPILSGAIDFGNVDISSSTPYKDVTFRIRNDGNSVLTINSIVDPAEPFKFTTPKPTTISPGTNAEMTVRFAPTAAGSYSNPAEGYRMIFDSNGGQAVINLSGAGIGNLPLSIATSTLPDGTAGSVYPGATLTATGGVRPYGSWTITSGTLPPGLTLSATTGVISGTISPSAASAYTFTVGVTDSNGASTTKSLTLNITAMSITTSSLPTWTQLKTGYSATLAASIPGVTIKPANMTWTAQGLPQGLQLTSAGTITDVSSATGPLIPGSYNVTVQASYLDDTVTPNRTYSASKSLTLTINPALFITTTSLPSVVVGAPYNQSLVMQGGTPSYLWQISGGSLPAGLTLSPSTGTISGAPSQTGTFSFTVKVLDSTGASTTRDLAIRVNPTLSITTTSLPSVENGATYTQELVAAGGTEPYVWSISGSGTLPPGLTLDSASGVISGKASGSGNYSFNIKVTDADGNFYSKLFTISVRAAGIVSGNLVFTDLAGTDLGGTQNFGGVLVNKTAVATVWVKNTTTSRITVSSVAATGNSSFVASGGGNVDPAKSIPISLYFTPKAVSSYSGTLTVTDSTGSTYTLALAGNGASAVAAIQGTTGVTDSTELFFSNPALSDFTASKPTEPTELANFTPLGAISLRVENVLAEKTVNVAVTFQTTLSDSSVFYKVVNNPLTNQVTWTKIDPISRTGNTAVFAVTDNNPLHDSDLNPGYIQDPIVVGVVGSAPAGGGTDTGSTPPSSSSGKSGCFIATAAYGSYLDPQVVVLRHFRDNVLLKSAPGRAFVSFYYKHSPPIADFIYEHGFLRLLTRWALTPLIFAVKYPVTMLLLPLLFAYSRSRKQKIAVPAR</sequence>
<evidence type="ECO:0000313" key="10">
    <source>
        <dbReference type="Proteomes" id="UP000306416"/>
    </source>
</evidence>
<dbReference type="GO" id="GO:0005737">
    <property type="term" value="C:cytoplasm"/>
    <property type="evidence" value="ECO:0007669"/>
    <property type="project" value="UniProtKB-SubCell"/>
</dbReference>
<dbReference type="PROSITE" id="PS51257">
    <property type="entry name" value="PROKAR_LIPOPROTEIN"/>
    <property type="match status" value="1"/>
</dbReference>
<gene>
    <name evidence="9" type="ORF">E4633_16735</name>
</gene>
<keyword evidence="10" id="KW-1185">Reference proteome</keyword>
<feature type="transmembrane region" description="Helical" evidence="6">
    <location>
        <begin position="1348"/>
        <end position="1370"/>
    </location>
</feature>
<dbReference type="Proteomes" id="UP000306416">
    <property type="component" value="Unassembled WGS sequence"/>
</dbReference>
<evidence type="ECO:0000256" key="1">
    <source>
        <dbReference type="ARBA" id="ARBA00004138"/>
    </source>
</evidence>
<reference evidence="9 10" key="1">
    <citation type="submission" date="2019-04" db="EMBL/GenBank/DDBJ databases">
        <title>Geobacter oryzae sp. nov., ferric-reducing bacteria isolated from paddy soil.</title>
        <authorList>
            <person name="Xu Z."/>
            <person name="Masuda Y."/>
            <person name="Itoh H."/>
            <person name="Senoo K."/>
        </authorList>
    </citation>
    <scope>NUCLEOTIDE SEQUENCE [LARGE SCALE GENOMIC DNA]</scope>
    <source>
        <strain evidence="9 10">Red111</strain>
    </source>
</reference>
<proteinExistence type="predicted"/>
<feature type="chain" id="PRO_5020637457" evidence="7">
    <location>
        <begin position="25"/>
        <end position="1385"/>
    </location>
</feature>
<dbReference type="EMBL" id="SRSC01000004">
    <property type="protein sequence ID" value="TGU70649.1"/>
    <property type="molecule type" value="Genomic_DNA"/>
</dbReference>
<dbReference type="InterPro" id="IPR049886">
    <property type="entry name" value="CFI_box_CTERM_dom"/>
</dbReference>
<evidence type="ECO:0000256" key="7">
    <source>
        <dbReference type="SAM" id="SignalP"/>
    </source>
</evidence>
<dbReference type="NCBIfam" id="NF012200">
    <property type="entry name" value="choice_anch_D"/>
    <property type="match status" value="2"/>
</dbReference>
<dbReference type="RefSeq" id="WP_135871868.1">
    <property type="nucleotide sequence ID" value="NZ_SRSC01000004.1"/>
</dbReference>
<organism evidence="9 10">
    <name type="scientific">Geomonas terrae</name>
    <dbReference type="NCBI Taxonomy" id="2562681"/>
    <lineage>
        <taxon>Bacteria</taxon>
        <taxon>Pseudomonadati</taxon>
        <taxon>Thermodesulfobacteriota</taxon>
        <taxon>Desulfuromonadia</taxon>
        <taxon>Geobacterales</taxon>
        <taxon>Geobacteraceae</taxon>
        <taxon>Geomonas</taxon>
    </lineage>
</organism>
<name>A0A4S1CBC6_9BACT</name>
<accession>A0A4S1CBC6</accession>
<keyword evidence="7" id="KW-0732">Signal</keyword>
<keyword evidence="6" id="KW-0812">Transmembrane</keyword>
<dbReference type="GO" id="GO:0016020">
    <property type="term" value="C:membrane"/>
    <property type="evidence" value="ECO:0007669"/>
    <property type="project" value="InterPro"/>
</dbReference>
<dbReference type="SUPFAM" id="SSF49313">
    <property type="entry name" value="Cadherin-like"/>
    <property type="match status" value="3"/>
</dbReference>
<dbReference type="InterPro" id="IPR053784">
    <property type="entry name" value="Choice_anch_U_dom"/>
</dbReference>
<dbReference type="Gene3D" id="2.60.40.10">
    <property type="entry name" value="Immunoglobulins"/>
    <property type="match status" value="6"/>
</dbReference>
<comment type="caution">
    <text evidence="9">The sequence shown here is derived from an EMBL/GenBank/DDBJ whole genome shotgun (WGS) entry which is preliminary data.</text>
</comment>
<dbReference type="InterPro" id="IPR053879">
    <property type="entry name" value="HYDIN_VesB_CFA65-like_Ig"/>
</dbReference>
<feature type="domain" description="HYDIN/VesB/CFA65-like Ig-like" evidence="8">
    <location>
        <begin position="549"/>
        <end position="622"/>
    </location>
</feature>
<evidence type="ECO:0000259" key="8">
    <source>
        <dbReference type="Pfam" id="PF22544"/>
    </source>
</evidence>
<dbReference type="Pfam" id="PF22544">
    <property type="entry name" value="HYDIN_VesB_CFA65-like_Ig"/>
    <property type="match status" value="1"/>
</dbReference>
<protein>
    <submittedName>
        <fullName evidence="9">Choice-of-anchor D domain-containing protein</fullName>
    </submittedName>
</protein>
<comment type="subcellular location">
    <subcellularLocation>
        <location evidence="1">Cell projection</location>
        <location evidence="1">Cilium</location>
    </subcellularLocation>
    <subcellularLocation>
        <location evidence="2">Cytoplasm</location>
    </subcellularLocation>
</comment>
<dbReference type="GO" id="GO:0005509">
    <property type="term" value="F:calcium ion binding"/>
    <property type="evidence" value="ECO:0007669"/>
    <property type="project" value="InterPro"/>
</dbReference>